<dbReference type="OrthoDB" id="4292967at2"/>
<name>A0A101RYC2_9ACTN</name>
<reference evidence="1 4" key="2">
    <citation type="submission" date="2018-09" db="EMBL/GenBank/DDBJ databases">
        <title>Production of Trimethoprim by Streptomyces sp. 3E-1.</title>
        <authorList>
            <person name="Kang H.J."/>
            <person name="Kim S.B."/>
        </authorList>
    </citation>
    <scope>NUCLEOTIDE SEQUENCE [LARGE SCALE GENOMIC DNA]</scope>
    <source>
        <strain evidence="1 4">3E-1</strain>
    </source>
</reference>
<gene>
    <name evidence="2" type="ORF">AQJ54_23250</name>
    <name evidence="1" type="ORF">DWG14_07626</name>
</gene>
<dbReference type="EMBL" id="CP032427">
    <property type="protein sequence ID" value="AYC43319.1"/>
    <property type="molecule type" value="Genomic_DNA"/>
</dbReference>
<reference evidence="2 3" key="1">
    <citation type="submission" date="2015-10" db="EMBL/GenBank/DDBJ databases">
        <title>Draft genome sequence of Streptomyces griseorubiginosus DSM 40469, type strain for the species Streptomyces griseorubiginosus.</title>
        <authorList>
            <person name="Ruckert C."/>
            <person name="Winkler A."/>
            <person name="Kalinowski J."/>
            <person name="Kampfer P."/>
            <person name="Glaeser S."/>
        </authorList>
    </citation>
    <scope>NUCLEOTIDE SEQUENCE [LARGE SCALE GENOMIC DNA]</scope>
    <source>
        <strain evidence="2 3">DSM 40469</strain>
    </source>
</reference>
<evidence type="ECO:0000313" key="2">
    <source>
        <dbReference type="EMBL" id="KUN63972.1"/>
    </source>
</evidence>
<dbReference type="Proteomes" id="UP000054375">
    <property type="component" value="Unassembled WGS sequence"/>
</dbReference>
<dbReference type="KEGG" id="sge:DWG14_07626"/>
<evidence type="ECO:0000313" key="1">
    <source>
        <dbReference type="EMBL" id="AYC43319.1"/>
    </source>
</evidence>
<proteinExistence type="predicted"/>
<dbReference type="GeneID" id="91286423"/>
<dbReference type="RefSeq" id="WP_062026541.1">
    <property type="nucleotide sequence ID" value="NZ_CP032427.1"/>
</dbReference>
<accession>A0A101RYC2</accession>
<sequence>MNSAPRFETIEINDADLDTISGGVAAAATSGLHVEAGPLAVCADLGAFVSAQGVAAHANADVVLG</sequence>
<keyword evidence="3" id="KW-1185">Reference proteome</keyword>
<protein>
    <submittedName>
        <fullName evidence="2">Uncharacterized protein</fullName>
    </submittedName>
</protein>
<dbReference type="AlphaFoldDB" id="A0A101RYC2"/>
<evidence type="ECO:0000313" key="3">
    <source>
        <dbReference type="Proteomes" id="UP000054375"/>
    </source>
</evidence>
<dbReference type="Proteomes" id="UP000265765">
    <property type="component" value="Chromosome"/>
</dbReference>
<dbReference type="EMBL" id="LMWV01000020">
    <property type="protein sequence ID" value="KUN63972.1"/>
    <property type="molecule type" value="Genomic_DNA"/>
</dbReference>
<accession>A0A117P7H5</accession>
<evidence type="ECO:0000313" key="4">
    <source>
        <dbReference type="Proteomes" id="UP000265765"/>
    </source>
</evidence>
<organism evidence="2 3">
    <name type="scientific">Streptomyces griseorubiginosus</name>
    <dbReference type="NCBI Taxonomy" id="67304"/>
    <lineage>
        <taxon>Bacteria</taxon>
        <taxon>Bacillati</taxon>
        <taxon>Actinomycetota</taxon>
        <taxon>Actinomycetes</taxon>
        <taxon>Kitasatosporales</taxon>
        <taxon>Streptomycetaceae</taxon>
        <taxon>Streptomyces</taxon>
    </lineage>
</organism>